<comment type="caution">
    <text evidence="4">The sequence shown here is derived from an EMBL/GenBank/DDBJ whole genome shotgun (WGS) entry which is preliminary data.</text>
</comment>
<dbReference type="PANTHER" id="PTHR43479:SF11">
    <property type="entry name" value="ACREF_ENVCD OPERON REPRESSOR-RELATED"/>
    <property type="match status" value="1"/>
</dbReference>
<dbReference type="PANTHER" id="PTHR43479">
    <property type="entry name" value="ACREF/ENVCD OPERON REPRESSOR-RELATED"/>
    <property type="match status" value="1"/>
</dbReference>
<feature type="DNA-binding region" description="H-T-H motif" evidence="2">
    <location>
        <begin position="39"/>
        <end position="58"/>
    </location>
</feature>
<gene>
    <name evidence="4" type="ORF">LQV63_26555</name>
</gene>
<dbReference type="InterPro" id="IPR009057">
    <property type="entry name" value="Homeodomain-like_sf"/>
</dbReference>
<dbReference type="SUPFAM" id="SSF46689">
    <property type="entry name" value="Homeodomain-like"/>
    <property type="match status" value="1"/>
</dbReference>
<dbReference type="PROSITE" id="PS01081">
    <property type="entry name" value="HTH_TETR_1"/>
    <property type="match status" value="1"/>
</dbReference>
<evidence type="ECO:0000313" key="5">
    <source>
        <dbReference type="Proteomes" id="UP001199916"/>
    </source>
</evidence>
<evidence type="ECO:0000313" key="4">
    <source>
        <dbReference type="EMBL" id="MCE5172834.1"/>
    </source>
</evidence>
<evidence type="ECO:0000259" key="3">
    <source>
        <dbReference type="PROSITE" id="PS50977"/>
    </source>
</evidence>
<evidence type="ECO:0000256" key="1">
    <source>
        <dbReference type="ARBA" id="ARBA00023125"/>
    </source>
</evidence>
<protein>
    <submittedName>
        <fullName evidence="4">TetR/AcrR family transcriptional regulator</fullName>
    </submittedName>
</protein>
<dbReference type="InterPro" id="IPR001647">
    <property type="entry name" value="HTH_TetR"/>
</dbReference>
<keyword evidence="1 2" id="KW-0238">DNA-binding</keyword>
<dbReference type="EMBL" id="JAJNBZ010000035">
    <property type="protein sequence ID" value="MCE5172834.1"/>
    <property type="molecule type" value="Genomic_DNA"/>
</dbReference>
<dbReference type="InterPro" id="IPR050624">
    <property type="entry name" value="HTH-type_Tx_Regulator"/>
</dbReference>
<proteinExistence type="predicted"/>
<reference evidence="4 5" key="1">
    <citation type="submission" date="2021-11" db="EMBL/GenBank/DDBJ databases">
        <title>Draft genome sequence of Paenibacillus profundus YoMME, a new Gram-positive bacteria with exoelectrogenic properties.</title>
        <authorList>
            <person name="Hubenova Y."/>
            <person name="Hubenova E."/>
            <person name="Manasiev Y."/>
            <person name="Peykov S."/>
            <person name="Mitov M."/>
        </authorList>
    </citation>
    <scope>NUCLEOTIDE SEQUENCE [LARGE SCALE GENOMIC DNA]</scope>
    <source>
        <strain evidence="4 5">YoMME</strain>
    </source>
</reference>
<dbReference type="InterPro" id="IPR023772">
    <property type="entry name" value="DNA-bd_HTH_TetR-type_CS"/>
</dbReference>
<dbReference type="PROSITE" id="PS50977">
    <property type="entry name" value="HTH_TETR_2"/>
    <property type="match status" value="1"/>
</dbReference>
<name>A0ABS8YPF5_9BACL</name>
<sequence length="201" mass="23805">MELQMTKNTLRQQKAFETKNKLIDSALKIFSEKGFDSSTTKDIAREAEVTDGLIYHYFNSKEELLWAILEKHPLNHDLKNTANTNFLLDQSLDVVLNEFFTNLIDMLHEKKELIVMFFGEAQRNQKVRDRLVLTIEEGLQLLHHLLKQKITKDDDYLFLAIRNVQTGLVMYFLLYDRFQTDPVERKRYINMTVQQFIKVIT</sequence>
<dbReference type="PRINTS" id="PR00455">
    <property type="entry name" value="HTHTETR"/>
</dbReference>
<dbReference type="Gene3D" id="1.10.357.10">
    <property type="entry name" value="Tetracycline Repressor, domain 2"/>
    <property type="match status" value="1"/>
</dbReference>
<keyword evidence="5" id="KW-1185">Reference proteome</keyword>
<dbReference type="Proteomes" id="UP001199916">
    <property type="component" value="Unassembled WGS sequence"/>
</dbReference>
<accession>A0ABS8YPF5</accession>
<feature type="domain" description="HTH tetR-type" evidence="3">
    <location>
        <begin position="16"/>
        <end position="76"/>
    </location>
</feature>
<dbReference type="Pfam" id="PF00440">
    <property type="entry name" value="TetR_N"/>
    <property type="match status" value="1"/>
</dbReference>
<evidence type="ECO:0000256" key="2">
    <source>
        <dbReference type="PROSITE-ProRule" id="PRU00335"/>
    </source>
</evidence>
<organism evidence="4 5">
    <name type="scientific">Paenibacillus profundus</name>
    <dbReference type="NCBI Taxonomy" id="1173085"/>
    <lineage>
        <taxon>Bacteria</taxon>
        <taxon>Bacillati</taxon>
        <taxon>Bacillota</taxon>
        <taxon>Bacilli</taxon>
        <taxon>Bacillales</taxon>
        <taxon>Paenibacillaceae</taxon>
        <taxon>Paenibacillus</taxon>
    </lineage>
</organism>